<evidence type="ECO:0000313" key="1">
    <source>
        <dbReference type="EMBL" id="VBB05336.1"/>
    </source>
</evidence>
<dbReference type="Proteomes" id="UP000277811">
    <property type="component" value="Unassembled WGS sequence"/>
</dbReference>
<dbReference type="RefSeq" id="WP_122626332.1">
    <property type="nucleotide sequence ID" value="NZ_UPPP01000055.1"/>
</dbReference>
<organism evidence="1 2">
    <name type="scientific">Lucifera butyrica</name>
    <dbReference type="NCBI Taxonomy" id="1351585"/>
    <lineage>
        <taxon>Bacteria</taxon>
        <taxon>Bacillati</taxon>
        <taxon>Bacillota</taxon>
        <taxon>Negativicutes</taxon>
        <taxon>Veillonellales</taxon>
        <taxon>Veillonellaceae</taxon>
        <taxon>Lucifera</taxon>
    </lineage>
</organism>
<evidence type="ECO:0000313" key="2">
    <source>
        <dbReference type="Proteomes" id="UP000277811"/>
    </source>
</evidence>
<proteinExistence type="predicted"/>
<reference evidence="1 2" key="1">
    <citation type="submission" date="2018-06" db="EMBL/GenBank/DDBJ databases">
        <authorList>
            <person name="Strepis N."/>
        </authorList>
    </citation>
    <scope>NUCLEOTIDE SEQUENCE [LARGE SCALE GENOMIC DNA]</scope>
    <source>
        <strain evidence="1">LUCI</strain>
    </source>
</reference>
<keyword evidence="2" id="KW-1185">Reference proteome</keyword>
<accession>A0A498QYR9</accession>
<evidence type="ECO:0008006" key="3">
    <source>
        <dbReference type="Google" id="ProtNLM"/>
    </source>
</evidence>
<dbReference type="OrthoDB" id="117166at2"/>
<dbReference type="EMBL" id="UPPP01000055">
    <property type="protein sequence ID" value="VBB05336.1"/>
    <property type="molecule type" value="Genomic_DNA"/>
</dbReference>
<name>A0A498QYR9_9FIRM</name>
<sequence>MSKWLIRVCISLVIFMITLIPIVNAASIAEKRQAIRETAAKTLERLYKVHPGARNAIETAAGYAVFSNSEIKIFLFGGGHGQGIAVNNNTGREVFMKKADIGIGLGLGIKSYSEIFVFETSKAFNRFIDQGWDFGAQTTLAATDGVNGGAFQGAVSIWPGAWLYQLTDKGLALEVTGQGNRYYKDSELN</sequence>
<gene>
    <name evidence="1" type="ORF">LUCI_0543</name>
</gene>
<protein>
    <recommendedName>
        <fullName evidence="3">Ysc84 actin-binding domain-containing protein</fullName>
    </recommendedName>
</protein>
<dbReference type="AlphaFoldDB" id="A0A498QYR9"/>